<name>A0ABV0KJ84_9CYAN</name>
<protein>
    <recommendedName>
        <fullName evidence="3">Acetyltransferase</fullName>
    </recommendedName>
</protein>
<keyword evidence="2" id="KW-1185">Reference proteome</keyword>
<reference evidence="1 2" key="1">
    <citation type="submission" date="2022-04" db="EMBL/GenBank/DDBJ databases">
        <title>Positive selection, recombination, and allopatry shape intraspecific diversity of widespread and dominant cyanobacteria.</title>
        <authorList>
            <person name="Wei J."/>
            <person name="Shu W."/>
            <person name="Hu C."/>
        </authorList>
    </citation>
    <scope>NUCLEOTIDE SEQUENCE [LARGE SCALE GENOMIC DNA]</scope>
    <source>
        <strain evidence="1 2">AS-A4</strain>
    </source>
</reference>
<evidence type="ECO:0000313" key="2">
    <source>
        <dbReference type="Proteomes" id="UP001476950"/>
    </source>
</evidence>
<gene>
    <name evidence="1" type="ORF">NDI38_08070</name>
</gene>
<proteinExistence type="predicted"/>
<evidence type="ECO:0008006" key="3">
    <source>
        <dbReference type="Google" id="ProtNLM"/>
    </source>
</evidence>
<sequence length="101" mass="11383">MVGTLFSNVLTNGRAAHRRIEETWMLLQDKRTGSLIEVVEIVDLVNPAKDKISGRVQSGQEEQDQEPIAKDTLIFPSGEDLPRCWVEADYREHETPGSVPH</sequence>
<accession>A0ABV0KJ84</accession>
<comment type="caution">
    <text evidence="1">The sequence shown here is derived from an EMBL/GenBank/DDBJ whole genome shotgun (WGS) entry which is preliminary data.</text>
</comment>
<dbReference type="EMBL" id="JAMPLM010000005">
    <property type="protein sequence ID" value="MEP1058394.1"/>
    <property type="molecule type" value="Genomic_DNA"/>
</dbReference>
<evidence type="ECO:0000313" key="1">
    <source>
        <dbReference type="EMBL" id="MEP1058394.1"/>
    </source>
</evidence>
<organism evidence="1 2">
    <name type="scientific">Stenomitos frigidus AS-A4</name>
    <dbReference type="NCBI Taxonomy" id="2933935"/>
    <lineage>
        <taxon>Bacteria</taxon>
        <taxon>Bacillati</taxon>
        <taxon>Cyanobacteriota</taxon>
        <taxon>Cyanophyceae</taxon>
        <taxon>Leptolyngbyales</taxon>
        <taxon>Leptolyngbyaceae</taxon>
        <taxon>Stenomitos</taxon>
    </lineage>
</organism>
<dbReference type="Proteomes" id="UP001476950">
    <property type="component" value="Unassembled WGS sequence"/>
</dbReference>